<dbReference type="SUPFAM" id="SSF54631">
    <property type="entry name" value="CBS-domain pair"/>
    <property type="match status" value="1"/>
</dbReference>
<dbReference type="PROSITE" id="PS51371">
    <property type="entry name" value="CBS"/>
    <property type="match status" value="2"/>
</dbReference>
<comment type="caution">
    <text evidence="3">The sequence shown here is derived from an EMBL/GenBank/DDBJ whole genome shotgun (WGS) entry which is preliminary data.</text>
</comment>
<dbReference type="CDD" id="cd06426">
    <property type="entry name" value="NTP_transferase_like_2"/>
    <property type="match status" value="1"/>
</dbReference>
<name>A0A512M825_9BACT</name>
<reference evidence="3 4" key="1">
    <citation type="submission" date="2019-07" db="EMBL/GenBank/DDBJ databases">
        <title>Whole genome shotgun sequence of Brevifollis gellanilyticus NBRC 108608.</title>
        <authorList>
            <person name="Hosoyama A."/>
            <person name="Uohara A."/>
            <person name="Ohji S."/>
            <person name="Ichikawa N."/>
        </authorList>
    </citation>
    <scope>NUCLEOTIDE SEQUENCE [LARGE SCALE GENOMIC DNA]</scope>
    <source>
        <strain evidence="3 4">NBRC 108608</strain>
    </source>
</reference>
<dbReference type="CDD" id="cd04607">
    <property type="entry name" value="CBS_pair_NTP_transferase_assoc"/>
    <property type="match status" value="1"/>
</dbReference>
<accession>A0A512M825</accession>
<sequence>MTSKPVSLLCLPPTGTIRDALEVIEKGAEGICLLVDAEQRLLSTVTDGDIRRALLKGASMADCVEPFGKRRFTSVSANASRAEVIDLMQARHLHQIPILDDQGRLKGLHLVREILGSQPRPNWAVIMAGGKGTRLGELTKATPKPMLKVAGRPILERLVLHLVGCGIRRIFISTNYLASVIEDHFGDGTNFGCRIEYLRETTDQPLGTGGSLSLLPERPEHPIFVCNGDLVTQVDVSSLFEFHQDGGYLATIGVRSYAHEIPFGCLEVNEGCVTSIVEKPTVSQLINAGIYILSPEIIDRVPRQFFPITELFDEAVRKSDRIGAFEIVDEWIDVGQREQLKQARGGAQ</sequence>
<keyword evidence="1" id="KW-0129">CBS domain</keyword>
<dbReference type="Proteomes" id="UP000321577">
    <property type="component" value="Unassembled WGS sequence"/>
</dbReference>
<gene>
    <name evidence="3" type="ORF">BGE01nite_17920</name>
</gene>
<keyword evidence="4" id="KW-1185">Reference proteome</keyword>
<dbReference type="OrthoDB" id="9801899at2"/>
<dbReference type="InterPro" id="IPR046342">
    <property type="entry name" value="CBS_dom_sf"/>
</dbReference>
<dbReference type="InterPro" id="IPR005835">
    <property type="entry name" value="NTP_transferase_dom"/>
</dbReference>
<evidence type="ECO:0000256" key="1">
    <source>
        <dbReference type="PROSITE-ProRule" id="PRU00703"/>
    </source>
</evidence>
<dbReference type="Gene3D" id="3.10.580.10">
    <property type="entry name" value="CBS-domain"/>
    <property type="match status" value="1"/>
</dbReference>
<dbReference type="InterPro" id="IPR000644">
    <property type="entry name" value="CBS_dom"/>
</dbReference>
<dbReference type="SMART" id="SM00116">
    <property type="entry name" value="CBS"/>
    <property type="match status" value="2"/>
</dbReference>
<dbReference type="InterPro" id="IPR050486">
    <property type="entry name" value="Mannose-1P_guanyltransferase"/>
</dbReference>
<evidence type="ECO:0000259" key="2">
    <source>
        <dbReference type="PROSITE" id="PS51371"/>
    </source>
</evidence>
<dbReference type="SUPFAM" id="SSF53448">
    <property type="entry name" value="Nucleotide-diphospho-sugar transferases"/>
    <property type="match status" value="1"/>
</dbReference>
<evidence type="ECO:0000313" key="4">
    <source>
        <dbReference type="Proteomes" id="UP000321577"/>
    </source>
</evidence>
<dbReference type="PANTHER" id="PTHR22572">
    <property type="entry name" value="SUGAR-1-PHOSPHATE GUANYL TRANSFERASE"/>
    <property type="match status" value="1"/>
</dbReference>
<dbReference type="Pfam" id="PF00571">
    <property type="entry name" value="CBS"/>
    <property type="match status" value="2"/>
</dbReference>
<feature type="domain" description="CBS" evidence="2">
    <location>
        <begin position="1"/>
        <end position="60"/>
    </location>
</feature>
<organism evidence="3 4">
    <name type="scientific">Brevifollis gellanilyticus</name>
    <dbReference type="NCBI Taxonomy" id="748831"/>
    <lineage>
        <taxon>Bacteria</taxon>
        <taxon>Pseudomonadati</taxon>
        <taxon>Verrucomicrobiota</taxon>
        <taxon>Verrucomicrobiia</taxon>
        <taxon>Verrucomicrobiales</taxon>
        <taxon>Verrucomicrobiaceae</taxon>
    </lineage>
</organism>
<dbReference type="AlphaFoldDB" id="A0A512M825"/>
<proteinExistence type="predicted"/>
<dbReference type="EMBL" id="BKAG01000010">
    <property type="protein sequence ID" value="GEP42501.1"/>
    <property type="molecule type" value="Genomic_DNA"/>
</dbReference>
<evidence type="ECO:0000313" key="3">
    <source>
        <dbReference type="EMBL" id="GEP42501.1"/>
    </source>
</evidence>
<feature type="domain" description="CBS" evidence="2">
    <location>
        <begin position="68"/>
        <end position="125"/>
    </location>
</feature>
<dbReference type="Pfam" id="PF00483">
    <property type="entry name" value="NTP_transferase"/>
    <property type="match status" value="1"/>
</dbReference>
<dbReference type="InterPro" id="IPR029044">
    <property type="entry name" value="Nucleotide-diphossugar_trans"/>
</dbReference>
<dbReference type="RefSeq" id="WP_146850099.1">
    <property type="nucleotide sequence ID" value="NZ_BKAG01000010.1"/>
</dbReference>
<protein>
    <submittedName>
        <fullName evidence="3">Alcohol dehydrogenase</fullName>
    </submittedName>
</protein>
<dbReference type="Gene3D" id="3.90.550.10">
    <property type="entry name" value="Spore Coat Polysaccharide Biosynthesis Protein SpsA, Chain A"/>
    <property type="match status" value="1"/>
</dbReference>